<feature type="transmembrane region" description="Helical" evidence="1">
    <location>
        <begin position="52"/>
        <end position="71"/>
    </location>
</feature>
<dbReference type="RefSeq" id="WP_103052746.1">
    <property type="nucleotide sequence ID" value="NZ_POWF01000008.1"/>
</dbReference>
<reference evidence="2 3" key="1">
    <citation type="submission" date="2018-01" db="EMBL/GenBank/DDBJ databases">
        <title>The draft genome of Hanstruepera neustonica JCM19743.</title>
        <authorList>
            <person name="He R.-H."/>
            <person name="Du Z.-J."/>
        </authorList>
    </citation>
    <scope>NUCLEOTIDE SEQUENCE [LARGE SCALE GENOMIC DNA]</scope>
    <source>
        <strain evidence="2 3">JCM19743</strain>
    </source>
</reference>
<protein>
    <submittedName>
        <fullName evidence="2">Uncharacterized protein</fullName>
    </submittedName>
</protein>
<keyword evidence="1" id="KW-1133">Transmembrane helix</keyword>
<accession>A0A2K1DWU7</accession>
<comment type="caution">
    <text evidence="2">The sequence shown here is derived from an EMBL/GenBank/DDBJ whole genome shotgun (WGS) entry which is preliminary data.</text>
</comment>
<evidence type="ECO:0000313" key="2">
    <source>
        <dbReference type="EMBL" id="PNQ72502.1"/>
    </source>
</evidence>
<dbReference type="EMBL" id="POWF01000008">
    <property type="protein sequence ID" value="PNQ72502.1"/>
    <property type="molecule type" value="Genomic_DNA"/>
</dbReference>
<dbReference type="Proteomes" id="UP000236641">
    <property type="component" value="Unassembled WGS sequence"/>
</dbReference>
<dbReference type="OrthoDB" id="9989671at2"/>
<keyword evidence="3" id="KW-1185">Reference proteome</keyword>
<evidence type="ECO:0000256" key="1">
    <source>
        <dbReference type="SAM" id="Phobius"/>
    </source>
</evidence>
<proteinExistence type="predicted"/>
<feature type="transmembrane region" description="Helical" evidence="1">
    <location>
        <begin position="117"/>
        <end position="144"/>
    </location>
</feature>
<keyword evidence="1" id="KW-0812">Transmembrane</keyword>
<dbReference type="AlphaFoldDB" id="A0A2K1DWU7"/>
<name>A0A2K1DWU7_9FLAO</name>
<keyword evidence="1" id="KW-0472">Membrane</keyword>
<feature type="transmembrane region" description="Helical" evidence="1">
    <location>
        <begin position="12"/>
        <end position="32"/>
    </location>
</feature>
<gene>
    <name evidence="2" type="ORF">C1T31_12000</name>
</gene>
<feature type="transmembrane region" description="Helical" evidence="1">
    <location>
        <begin position="92"/>
        <end position="111"/>
    </location>
</feature>
<sequence>MDKTENIGAKVALINGMTFGLGFLFIITFIGILFSDGLLGLIGIGALLSYNYLFISLALLYLTLPIALWIFGKRNTKSLNQGKSIIKTSAEFSFGVNLIIWIVFLFSQLLLGGLENYLYLNLIVIGIIIVLGFLTTYTFGFYIVKLTKEKIKANAQHRL</sequence>
<evidence type="ECO:0000313" key="3">
    <source>
        <dbReference type="Proteomes" id="UP000236641"/>
    </source>
</evidence>
<organism evidence="2 3">
    <name type="scientific">Hanstruepera neustonica</name>
    <dbReference type="NCBI Taxonomy" id="1445657"/>
    <lineage>
        <taxon>Bacteria</taxon>
        <taxon>Pseudomonadati</taxon>
        <taxon>Bacteroidota</taxon>
        <taxon>Flavobacteriia</taxon>
        <taxon>Flavobacteriales</taxon>
        <taxon>Flavobacteriaceae</taxon>
        <taxon>Hanstruepera</taxon>
    </lineage>
</organism>